<organism evidence="3 4">
    <name type="scientific">Caulifigura coniformis</name>
    <dbReference type="NCBI Taxonomy" id="2527983"/>
    <lineage>
        <taxon>Bacteria</taxon>
        <taxon>Pseudomonadati</taxon>
        <taxon>Planctomycetota</taxon>
        <taxon>Planctomycetia</taxon>
        <taxon>Planctomycetales</taxon>
        <taxon>Planctomycetaceae</taxon>
        <taxon>Caulifigura</taxon>
    </lineage>
</organism>
<evidence type="ECO:0000313" key="3">
    <source>
        <dbReference type="EMBL" id="QDT56371.1"/>
    </source>
</evidence>
<dbReference type="InterPro" id="IPR027558">
    <property type="entry name" value="Pre_pil_HX9DG_C"/>
</dbReference>
<feature type="domain" description="DUF1559" evidence="2">
    <location>
        <begin position="779"/>
        <end position="826"/>
    </location>
</feature>
<dbReference type="PANTHER" id="PTHR30093">
    <property type="entry name" value="GENERAL SECRETION PATHWAY PROTEIN G"/>
    <property type="match status" value="1"/>
</dbReference>
<dbReference type="PANTHER" id="PTHR30093:SF2">
    <property type="entry name" value="TYPE II SECRETION SYSTEM PROTEIN H"/>
    <property type="match status" value="1"/>
</dbReference>
<evidence type="ECO:0000256" key="1">
    <source>
        <dbReference type="SAM" id="SignalP"/>
    </source>
</evidence>
<keyword evidence="4" id="KW-1185">Reference proteome</keyword>
<dbReference type="Gene3D" id="3.30.700.10">
    <property type="entry name" value="Glycoprotein, Type 4 Pilin"/>
    <property type="match status" value="1"/>
</dbReference>
<dbReference type="Pfam" id="PF07596">
    <property type="entry name" value="SBP_bac_10"/>
    <property type="match status" value="2"/>
</dbReference>
<dbReference type="InterPro" id="IPR045584">
    <property type="entry name" value="Pilin-like"/>
</dbReference>
<dbReference type="KEGG" id="ccos:Pan44_44250"/>
<dbReference type="NCBIfam" id="TIGR04294">
    <property type="entry name" value="pre_pil_HX9DG"/>
    <property type="match status" value="1"/>
</dbReference>
<gene>
    <name evidence="3" type="ORF">Pan44_44250</name>
</gene>
<dbReference type="RefSeq" id="WP_145033770.1">
    <property type="nucleotide sequence ID" value="NZ_CP036271.1"/>
</dbReference>
<protein>
    <recommendedName>
        <fullName evidence="2">DUF1559 domain-containing protein</fullName>
    </recommendedName>
</protein>
<evidence type="ECO:0000313" key="4">
    <source>
        <dbReference type="Proteomes" id="UP000315700"/>
    </source>
</evidence>
<feature type="signal peptide" evidence="1">
    <location>
        <begin position="1"/>
        <end position="25"/>
    </location>
</feature>
<sequence length="844" mass="89231" precursor="true">MRLTHPRTWVCAGVLALAISGIAWSFAPDAASSGALLHPAESVVYVSFDGSVAHDAAFKKTAAYAALYESGLMGAFTKAAERLKQSAAGNVSDKEFEQLGKMIGLANHAIERGLSMSIVVQPPAGGPPTASATVVLNQGASFRALVEGQLREALANEPEFHVEEYSDGGKPAGIMVSREDGPMGAKFTLFEKSGHLVLNVATTSGGKSPAREVSFQALGGQGKNVSSHPLYRDPAAERDFIQNGIGWLDFKPLKAMFGGMPLPPTRSGAQISVDELLSILGVDTLESVVSRSGFRDRATWTETRVIAPGPRKGLMGLIDQPTFTISDLPPLPKQPFTILASSVDAGAAYDRLVGVFKAMSEKVDPNAIGQFDQGLAQVEAQIGFSIRNDLLGPLKGVMAFAADGGGSQSLDSLQFSLQVSDAERFRATLQKIFDLAAQASQGQVTFETVTKYGREMSVMRIRQAPIVVPTICVDRKFAHVGLLPQAVEMALLRTDGKLPGWKPDGDTAEALKLMPEKMTSFSYSDAPMMYGRLIGQAPLLLGLIQTATAQAAPQFEFPLKAEDLPPAELVSASLFPNIAVGTVDADGAKNYTRNSLPGSEMLLSTAGIGVGAALVLPAVQQAREAARRTQSKNNLKQILLALHNYYDTHNALPPGAVPVAGLKPEERLSWQVMMLPYLEQAALYNQLDVKAGWNQGANEAVVATEVEVFLHPSVPRGAPGGTNYVGIAGLGVEGPTLDAKNPKAGIFAYDKPRTFREVTDGLSNTAMVAETNRPAPWAQGGPGTIRPLTTEPYINGPDGIGGVSVGGANIGMGDGSVRFVSDKIDPRVMEAISTIAGGEPVDDF</sequence>
<dbReference type="Proteomes" id="UP000315700">
    <property type="component" value="Chromosome"/>
</dbReference>
<keyword evidence="1" id="KW-0732">Signal</keyword>
<dbReference type="SUPFAM" id="SSF54523">
    <property type="entry name" value="Pili subunits"/>
    <property type="match status" value="1"/>
</dbReference>
<feature type="domain" description="DUF1559" evidence="2">
    <location>
        <begin position="620"/>
        <end position="777"/>
    </location>
</feature>
<name>A0A517SJR7_9PLAN</name>
<dbReference type="AlphaFoldDB" id="A0A517SJR7"/>
<feature type="chain" id="PRO_5021811646" description="DUF1559 domain-containing protein" evidence="1">
    <location>
        <begin position="26"/>
        <end position="844"/>
    </location>
</feature>
<dbReference type="InterPro" id="IPR011453">
    <property type="entry name" value="DUF1559"/>
</dbReference>
<evidence type="ECO:0000259" key="2">
    <source>
        <dbReference type="Pfam" id="PF07596"/>
    </source>
</evidence>
<dbReference type="InParanoid" id="A0A517SJR7"/>
<accession>A0A517SJR7</accession>
<proteinExistence type="predicted"/>
<reference evidence="3 4" key="1">
    <citation type="submission" date="2019-02" db="EMBL/GenBank/DDBJ databases">
        <title>Deep-cultivation of Planctomycetes and their phenomic and genomic characterization uncovers novel biology.</title>
        <authorList>
            <person name="Wiegand S."/>
            <person name="Jogler M."/>
            <person name="Boedeker C."/>
            <person name="Pinto D."/>
            <person name="Vollmers J."/>
            <person name="Rivas-Marin E."/>
            <person name="Kohn T."/>
            <person name="Peeters S.H."/>
            <person name="Heuer A."/>
            <person name="Rast P."/>
            <person name="Oberbeckmann S."/>
            <person name="Bunk B."/>
            <person name="Jeske O."/>
            <person name="Meyerdierks A."/>
            <person name="Storesund J.E."/>
            <person name="Kallscheuer N."/>
            <person name="Luecker S."/>
            <person name="Lage O.M."/>
            <person name="Pohl T."/>
            <person name="Merkel B.J."/>
            <person name="Hornburger P."/>
            <person name="Mueller R.-W."/>
            <person name="Bruemmer F."/>
            <person name="Labrenz M."/>
            <person name="Spormann A.M."/>
            <person name="Op den Camp H."/>
            <person name="Overmann J."/>
            <person name="Amann R."/>
            <person name="Jetten M.S.M."/>
            <person name="Mascher T."/>
            <person name="Medema M.H."/>
            <person name="Devos D.P."/>
            <person name="Kaster A.-K."/>
            <person name="Ovreas L."/>
            <person name="Rohde M."/>
            <person name="Galperin M.Y."/>
            <person name="Jogler C."/>
        </authorList>
    </citation>
    <scope>NUCLEOTIDE SEQUENCE [LARGE SCALE GENOMIC DNA]</scope>
    <source>
        <strain evidence="3 4">Pan44</strain>
    </source>
</reference>
<dbReference type="EMBL" id="CP036271">
    <property type="protein sequence ID" value="QDT56371.1"/>
    <property type="molecule type" value="Genomic_DNA"/>
</dbReference>
<dbReference type="OrthoDB" id="208854at2"/>